<evidence type="ECO:0000313" key="3">
    <source>
        <dbReference type="Proteomes" id="UP001529510"/>
    </source>
</evidence>
<accession>A0ABD0QZF6</accession>
<dbReference type="Pfam" id="PF18295">
    <property type="entry name" value="Pdase_M17_N2"/>
    <property type="match status" value="1"/>
</dbReference>
<keyword evidence="3" id="KW-1185">Reference proteome</keyword>
<feature type="non-terminal residue" evidence="2">
    <location>
        <position position="1"/>
    </location>
</feature>
<dbReference type="AlphaFoldDB" id="A0ABD0QZF6"/>
<sequence>IWQAALASLNPNPTDSCPLYLSLAAVAALPSRVSRHNSPSSAHFLTRLVRTCLPAGNNRCIV</sequence>
<organism evidence="2 3">
    <name type="scientific">Cirrhinus mrigala</name>
    <name type="common">Mrigala</name>
    <dbReference type="NCBI Taxonomy" id="683832"/>
    <lineage>
        <taxon>Eukaryota</taxon>
        <taxon>Metazoa</taxon>
        <taxon>Chordata</taxon>
        <taxon>Craniata</taxon>
        <taxon>Vertebrata</taxon>
        <taxon>Euteleostomi</taxon>
        <taxon>Actinopterygii</taxon>
        <taxon>Neopterygii</taxon>
        <taxon>Teleostei</taxon>
        <taxon>Ostariophysi</taxon>
        <taxon>Cypriniformes</taxon>
        <taxon>Cyprinidae</taxon>
        <taxon>Labeoninae</taxon>
        <taxon>Labeonini</taxon>
        <taxon>Cirrhinus</taxon>
    </lineage>
</organism>
<protein>
    <recommendedName>
        <fullName evidence="1">Probable aminopeptidase NPEPL1 N-terminal domain-containing protein</fullName>
    </recommendedName>
</protein>
<feature type="domain" description="Probable aminopeptidase NPEPL1 N-terminal" evidence="1">
    <location>
        <begin position="3"/>
        <end position="58"/>
    </location>
</feature>
<dbReference type="InterPro" id="IPR041417">
    <property type="entry name" value="NPEPL1_N"/>
</dbReference>
<dbReference type="Proteomes" id="UP001529510">
    <property type="component" value="Unassembled WGS sequence"/>
</dbReference>
<proteinExistence type="predicted"/>
<reference evidence="2 3" key="1">
    <citation type="submission" date="2024-05" db="EMBL/GenBank/DDBJ databases">
        <title>Genome sequencing and assembly of Indian major carp, Cirrhinus mrigala (Hamilton, 1822).</title>
        <authorList>
            <person name="Mohindra V."/>
            <person name="Chowdhury L.M."/>
            <person name="Lal K."/>
            <person name="Jena J.K."/>
        </authorList>
    </citation>
    <scope>NUCLEOTIDE SEQUENCE [LARGE SCALE GENOMIC DNA]</scope>
    <source>
        <strain evidence="2">CM1030</strain>
        <tissue evidence="2">Blood</tissue>
    </source>
</reference>
<gene>
    <name evidence="2" type="ORF">M9458_014330</name>
</gene>
<comment type="caution">
    <text evidence="2">The sequence shown here is derived from an EMBL/GenBank/DDBJ whole genome shotgun (WGS) entry which is preliminary data.</text>
</comment>
<dbReference type="Gene3D" id="3.40.50.10590">
    <property type="entry name" value="Zn-dependent exopeptidases"/>
    <property type="match status" value="1"/>
</dbReference>
<evidence type="ECO:0000259" key="1">
    <source>
        <dbReference type="Pfam" id="PF18295"/>
    </source>
</evidence>
<feature type="non-terminal residue" evidence="2">
    <location>
        <position position="62"/>
    </location>
</feature>
<name>A0ABD0QZF6_CIRMR</name>
<evidence type="ECO:0000313" key="2">
    <source>
        <dbReference type="EMBL" id="KAL0191632.1"/>
    </source>
</evidence>
<dbReference type="EMBL" id="JAMKFB020000006">
    <property type="protein sequence ID" value="KAL0191632.1"/>
    <property type="molecule type" value="Genomic_DNA"/>
</dbReference>